<evidence type="ECO:0000256" key="7">
    <source>
        <dbReference type="ARBA" id="ARBA00022605"/>
    </source>
</evidence>
<evidence type="ECO:0000256" key="14">
    <source>
        <dbReference type="ARBA" id="ARBA00025592"/>
    </source>
</evidence>
<reference evidence="19 20" key="1">
    <citation type="submission" date="2011-02" db="EMBL/GenBank/DDBJ databases">
        <title>The complete sequence of plasmid1 of Deinococcus proteolyticus DSM 20540.</title>
        <authorList>
            <consortium name="US DOE Joint Genome Institute (JGI-PGF)"/>
            <person name="Lucas S."/>
            <person name="Copeland A."/>
            <person name="Lapidus A."/>
            <person name="Bruce D."/>
            <person name="Goodwin L."/>
            <person name="Pitluck S."/>
            <person name="Kyrpides N."/>
            <person name="Mavromatis K."/>
            <person name="Pagani I."/>
            <person name="Ivanova N."/>
            <person name="Ovchinnikova G."/>
            <person name="Zeytun A."/>
            <person name="Detter J.C."/>
            <person name="Han C."/>
            <person name="Land M."/>
            <person name="Hauser L."/>
            <person name="Markowitz V."/>
            <person name="Cheng J.-F."/>
            <person name="Hugenholtz P."/>
            <person name="Woyke T."/>
            <person name="Wu D."/>
            <person name="Pukall R."/>
            <person name="Steenblock K."/>
            <person name="Brambilla E."/>
            <person name="Klenk H.-P."/>
            <person name="Eisen J.A."/>
        </authorList>
    </citation>
    <scope>NUCLEOTIDE SEQUENCE [LARGE SCALE GENOMIC DNA]</scope>
    <source>
        <strain evidence="20">ATCC 35074 / DSM 20540 / JCM 6276 / NBRC 101906 / NCIMB 13154 / VKM Ac-1939 / CCM 2703 / MRP</strain>
        <plasmid evidence="20">Plasmid pDEIPR01</plasmid>
    </source>
</reference>
<comment type="catalytic activity">
    <reaction evidence="1 16">
        <text>N-(5-phospho-beta-D-ribosyl)anthranilate = 1-(2-carboxyphenylamino)-1-deoxy-D-ribulose 5-phosphate</text>
        <dbReference type="Rhea" id="RHEA:21540"/>
        <dbReference type="ChEBI" id="CHEBI:18277"/>
        <dbReference type="ChEBI" id="CHEBI:58613"/>
        <dbReference type="EC" id="5.3.1.24"/>
    </reaction>
</comment>
<evidence type="ECO:0000256" key="10">
    <source>
        <dbReference type="ARBA" id="ARBA00023141"/>
    </source>
</evidence>
<dbReference type="KEGG" id="dpt:Deipr_2107"/>
<name>F0RQ35_DEIPM</name>
<evidence type="ECO:0000256" key="4">
    <source>
        <dbReference type="ARBA" id="ARBA00004696"/>
    </source>
</evidence>
<dbReference type="GO" id="GO:0004640">
    <property type="term" value="F:phosphoribosylanthranilate isomerase activity"/>
    <property type="evidence" value="ECO:0007669"/>
    <property type="project" value="UniProtKB-UniRule"/>
</dbReference>
<evidence type="ECO:0000256" key="11">
    <source>
        <dbReference type="ARBA" id="ARBA00023235"/>
    </source>
</evidence>
<geneLocation type="plasmid" evidence="19 20">
    <name>pDEIPR01</name>
</geneLocation>
<dbReference type="GO" id="GO:0004425">
    <property type="term" value="F:indole-3-glycerol-phosphate synthase activity"/>
    <property type="evidence" value="ECO:0007669"/>
    <property type="project" value="UniProtKB-UniRule"/>
</dbReference>
<dbReference type="CDD" id="cd00331">
    <property type="entry name" value="IGPS"/>
    <property type="match status" value="1"/>
</dbReference>
<keyword evidence="11 16" id="KW-0413">Isomerase</keyword>
<keyword evidence="12 15" id="KW-0456">Lyase</keyword>
<dbReference type="PROSITE" id="PS00614">
    <property type="entry name" value="IGPS"/>
    <property type="match status" value="1"/>
</dbReference>
<dbReference type="OrthoDB" id="9804217at2"/>
<dbReference type="InterPro" id="IPR001468">
    <property type="entry name" value="Indole-3-GlycerolPSynthase_CS"/>
</dbReference>
<dbReference type="InterPro" id="IPR011060">
    <property type="entry name" value="RibuloseP-bd_barrel"/>
</dbReference>
<evidence type="ECO:0000256" key="13">
    <source>
        <dbReference type="ARBA" id="ARBA00023268"/>
    </source>
</evidence>
<comment type="similarity">
    <text evidence="5">In the N-terminal section; belongs to the TrpC family.</text>
</comment>
<dbReference type="UniPathway" id="UPA00035">
    <property type="reaction ID" value="UER00042"/>
</dbReference>
<dbReference type="PANTHER" id="PTHR22854">
    <property type="entry name" value="TRYPTOPHAN BIOSYNTHESIS PROTEIN"/>
    <property type="match status" value="1"/>
</dbReference>
<comment type="pathway">
    <text evidence="3 16">Amino-acid biosynthesis; L-tryptophan biosynthesis; L-tryptophan from chorismate: step 3/5.</text>
</comment>
<accession>F0RQ35</accession>
<evidence type="ECO:0000259" key="17">
    <source>
        <dbReference type="Pfam" id="PF00218"/>
    </source>
</evidence>
<keyword evidence="20" id="KW-1185">Reference proteome</keyword>
<protein>
    <recommendedName>
        <fullName evidence="15 16">Multifunctional fusion protein</fullName>
    </recommendedName>
    <domain>
        <recommendedName>
            <fullName evidence="15">Indole-3-glycerol phosphate synthase</fullName>
            <shortName evidence="15">IGPS</shortName>
            <ecNumber evidence="15">4.1.1.48</ecNumber>
        </recommendedName>
    </domain>
    <domain>
        <recommendedName>
            <fullName evidence="16">N-(5'-phosphoribosyl)anthranilate isomerase</fullName>
            <shortName evidence="16">PRAI</shortName>
            <ecNumber evidence="16">5.3.1.24</ecNumber>
        </recommendedName>
    </domain>
</protein>
<dbReference type="InterPro" id="IPR013785">
    <property type="entry name" value="Aldolase_TIM"/>
</dbReference>
<dbReference type="GO" id="GO:0000162">
    <property type="term" value="P:L-tryptophan biosynthetic process"/>
    <property type="evidence" value="ECO:0007669"/>
    <property type="project" value="UniProtKB-UniRule"/>
</dbReference>
<dbReference type="NCBIfam" id="NF006945">
    <property type="entry name" value="PRK09427.1"/>
    <property type="match status" value="1"/>
</dbReference>
<dbReference type="SUPFAM" id="SSF51366">
    <property type="entry name" value="Ribulose-phoshate binding barrel"/>
    <property type="match status" value="2"/>
</dbReference>
<dbReference type="FunFam" id="3.20.20.70:FF:000024">
    <property type="entry name" value="Indole-3-glycerol phosphate synthase"/>
    <property type="match status" value="1"/>
</dbReference>
<dbReference type="AlphaFoldDB" id="F0RQ35"/>
<keyword evidence="10 15" id="KW-0057">Aromatic amino acid biosynthesis</keyword>
<evidence type="ECO:0000313" key="20">
    <source>
        <dbReference type="Proteomes" id="UP000007718"/>
    </source>
</evidence>
<evidence type="ECO:0000256" key="5">
    <source>
        <dbReference type="ARBA" id="ARBA00007902"/>
    </source>
</evidence>
<dbReference type="Pfam" id="PF00697">
    <property type="entry name" value="PRAI"/>
    <property type="match status" value="1"/>
</dbReference>
<dbReference type="InterPro" id="IPR001240">
    <property type="entry name" value="PRAI_dom"/>
</dbReference>
<organism evidence="19 20">
    <name type="scientific">Deinococcus proteolyticus (strain ATCC 35074 / DSM 20540 / JCM 6276 / NBRC 101906 / NCIMB 13154 / VKM Ac-1939 / CCM 2703 / MRP)</name>
    <dbReference type="NCBI Taxonomy" id="693977"/>
    <lineage>
        <taxon>Bacteria</taxon>
        <taxon>Thermotogati</taxon>
        <taxon>Deinococcota</taxon>
        <taxon>Deinococci</taxon>
        <taxon>Deinococcales</taxon>
        <taxon>Deinococcaceae</taxon>
        <taxon>Deinococcus</taxon>
    </lineage>
</organism>
<comment type="function">
    <text evidence="14">Bifunctional enzyme that catalyzes two sequential steps of tryptophan biosynthetic pathway. The first reaction is catalyzed by the isomerase, coded by the TrpF domain; the second reaction is catalyzed by the synthase, coded by the TrpC domain.</text>
</comment>
<dbReference type="Pfam" id="PF00218">
    <property type="entry name" value="IGPS"/>
    <property type="match status" value="1"/>
</dbReference>
<proteinExistence type="inferred from homology"/>
<dbReference type="InterPro" id="IPR013798">
    <property type="entry name" value="Indole-3-glycerol_P_synth_dom"/>
</dbReference>
<keyword evidence="9 15" id="KW-0822">Tryptophan biosynthesis</keyword>
<evidence type="ECO:0000256" key="12">
    <source>
        <dbReference type="ARBA" id="ARBA00023239"/>
    </source>
</evidence>
<dbReference type="EC" id="4.1.1.48" evidence="15"/>
<evidence type="ECO:0000256" key="15">
    <source>
        <dbReference type="HAMAP-Rule" id="MF_00134"/>
    </source>
</evidence>
<feature type="domain" description="N-(5'phosphoribosyl) anthranilate isomerase (PRAI)" evidence="18">
    <location>
        <begin position="257"/>
        <end position="446"/>
    </location>
</feature>
<dbReference type="PANTHER" id="PTHR22854:SF2">
    <property type="entry name" value="INDOLE-3-GLYCEROL-PHOSPHATE SYNTHASE"/>
    <property type="match status" value="1"/>
</dbReference>
<evidence type="ECO:0000256" key="3">
    <source>
        <dbReference type="ARBA" id="ARBA00004664"/>
    </source>
</evidence>
<evidence type="ECO:0000256" key="9">
    <source>
        <dbReference type="ARBA" id="ARBA00022822"/>
    </source>
</evidence>
<dbReference type="HAMAP" id="MF_00135">
    <property type="entry name" value="PRAI"/>
    <property type="match status" value="1"/>
</dbReference>
<sequence>MSEVLKRIVAGRRGHLPELRGRYSDLSAEGLPPSTRSLKAALTSPQSAFILECKSASPSLGAIRAEYRPHELARIYSRYGSAISVLTEPDHFGGSYAHLSAVALSTHLPVLCKDFIVDEVQILAARYHGADAILLMLSVLDDSDYRRLAALAHSLNLDILTEVSSEEEMSRAAALGAEIIGINHRDLRDLSIDLSRSARLAPLAPAGAVLVAESGLKDNRTVRRIAPHVHGFLVGSSLCGEADVDRAARRLIYGEHKVCGLTRPEAAQVAAAAGAVYGGLIFAPGSPRRVSLEQARAITAAAPELDYVAVYTGHDPAEAAALAQELPLHAVQLHGRQDDAFVTALRERLPAGVQLWYALDMAASQPRPGMPVDRFVLDSGPGGTGQVFDWTQIPADLRDRSLLAGGLNPANAAAALQTGVPGLDFNSGLEREKGVKDAGLIAQVFTALRAY</sequence>
<evidence type="ECO:0000259" key="18">
    <source>
        <dbReference type="Pfam" id="PF00697"/>
    </source>
</evidence>
<comment type="catalytic activity">
    <reaction evidence="2 15">
        <text>1-(2-carboxyphenylamino)-1-deoxy-D-ribulose 5-phosphate + H(+) = (1S,2R)-1-C-(indol-3-yl)glycerol 3-phosphate + CO2 + H2O</text>
        <dbReference type="Rhea" id="RHEA:23476"/>
        <dbReference type="ChEBI" id="CHEBI:15377"/>
        <dbReference type="ChEBI" id="CHEBI:15378"/>
        <dbReference type="ChEBI" id="CHEBI:16526"/>
        <dbReference type="ChEBI" id="CHEBI:58613"/>
        <dbReference type="ChEBI" id="CHEBI:58866"/>
        <dbReference type="EC" id="4.1.1.48"/>
    </reaction>
</comment>
<evidence type="ECO:0000256" key="1">
    <source>
        <dbReference type="ARBA" id="ARBA00001164"/>
    </source>
</evidence>
<keyword evidence="19" id="KW-0614">Plasmid</keyword>
<evidence type="ECO:0000256" key="2">
    <source>
        <dbReference type="ARBA" id="ARBA00001633"/>
    </source>
</evidence>
<keyword evidence="8 15" id="KW-0210">Decarboxylase</keyword>
<evidence type="ECO:0000256" key="16">
    <source>
        <dbReference type="HAMAP-Rule" id="MF_00135"/>
    </source>
</evidence>
<comment type="pathway">
    <text evidence="4 15">Amino-acid biosynthesis; L-tryptophan biosynthesis; L-tryptophan from chorismate: step 4/5.</text>
</comment>
<evidence type="ECO:0000256" key="8">
    <source>
        <dbReference type="ARBA" id="ARBA00022793"/>
    </source>
</evidence>
<dbReference type="RefSeq" id="WP_013622969.1">
    <property type="nucleotide sequence ID" value="NC_015169.1"/>
</dbReference>
<feature type="domain" description="Indole-3-glycerol phosphate synthase" evidence="17">
    <location>
        <begin position="5"/>
        <end position="251"/>
    </location>
</feature>
<dbReference type="CDD" id="cd00405">
    <property type="entry name" value="PRAI"/>
    <property type="match status" value="1"/>
</dbReference>
<dbReference type="HOGENOM" id="CLU_007713_1_2_0"/>
<evidence type="ECO:0000313" key="19">
    <source>
        <dbReference type="EMBL" id="ADY27237.1"/>
    </source>
</evidence>
<keyword evidence="13" id="KW-0511">Multifunctional enzyme</keyword>
<dbReference type="InterPro" id="IPR045186">
    <property type="entry name" value="Indole-3-glycerol_P_synth"/>
</dbReference>
<comment type="similarity">
    <text evidence="16">Belongs to the TrpF family.</text>
</comment>
<keyword evidence="7 15" id="KW-0028">Amino-acid biosynthesis</keyword>
<comment type="similarity">
    <text evidence="15">Belongs to the TrpC family.</text>
</comment>
<evidence type="ECO:0000256" key="6">
    <source>
        <dbReference type="ARBA" id="ARBA00009847"/>
    </source>
</evidence>
<dbReference type="Gene3D" id="3.20.20.70">
    <property type="entry name" value="Aldolase class I"/>
    <property type="match status" value="2"/>
</dbReference>
<comment type="similarity">
    <text evidence="6">In the C-terminal section; belongs to the TrpF family.</text>
</comment>
<dbReference type="Proteomes" id="UP000007718">
    <property type="component" value="Plasmid pDEIPR01"/>
</dbReference>
<gene>
    <name evidence="15" type="primary">trpC</name>
    <name evidence="16" type="synonym">trpF</name>
    <name evidence="19" type="ordered locus">Deipr_2107</name>
</gene>
<dbReference type="HAMAP" id="MF_00134_B">
    <property type="entry name" value="IGPS_B"/>
    <property type="match status" value="1"/>
</dbReference>
<dbReference type="EC" id="5.3.1.24" evidence="16"/>
<dbReference type="EMBL" id="CP002537">
    <property type="protein sequence ID" value="ADY27237.1"/>
    <property type="molecule type" value="Genomic_DNA"/>
</dbReference>